<proteinExistence type="predicted"/>
<name>A0A4R8WBR3_9MICO</name>
<organism evidence="2 3">
    <name type="scientific">Cryobacterium mannosilyticum</name>
    <dbReference type="NCBI Taxonomy" id="1259190"/>
    <lineage>
        <taxon>Bacteria</taxon>
        <taxon>Bacillati</taxon>
        <taxon>Actinomycetota</taxon>
        <taxon>Actinomycetes</taxon>
        <taxon>Micrococcales</taxon>
        <taxon>Microbacteriaceae</taxon>
        <taxon>Cryobacterium</taxon>
    </lineage>
</organism>
<dbReference type="AlphaFoldDB" id="A0A4R8WBR3"/>
<dbReference type="InterPro" id="IPR013097">
    <property type="entry name" value="Dabb"/>
</dbReference>
<dbReference type="Pfam" id="PF07876">
    <property type="entry name" value="Dabb"/>
    <property type="match status" value="1"/>
</dbReference>
<dbReference type="EMBL" id="SOFM01000027">
    <property type="protein sequence ID" value="TFC03601.1"/>
    <property type="molecule type" value="Genomic_DNA"/>
</dbReference>
<dbReference type="PANTHER" id="PTHR37832:SF1">
    <property type="entry name" value="STRESS-RESPONSE A_B BARREL DOMAIN-CONTAINING PROTEIN"/>
    <property type="match status" value="1"/>
</dbReference>
<evidence type="ECO:0000259" key="1">
    <source>
        <dbReference type="PROSITE" id="PS51502"/>
    </source>
</evidence>
<keyword evidence="3" id="KW-1185">Reference proteome</keyword>
<dbReference type="Gene3D" id="3.30.70.100">
    <property type="match status" value="1"/>
</dbReference>
<evidence type="ECO:0000313" key="3">
    <source>
        <dbReference type="Proteomes" id="UP000297643"/>
    </source>
</evidence>
<dbReference type="Proteomes" id="UP000297643">
    <property type="component" value="Unassembled WGS sequence"/>
</dbReference>
<gene>
    <name evidence="2" type="ORF">E3O32_09850</name>
</gene>
<sequence length="100" mass="10509">MSIRHVVSWKLSATDPATRADDAAGIASRLEALVGVVAEIRSLRVGADVQGGDNWDVVLIADFDDLAAVARYQAHPAHQAAGAFIRSVVSAKTAVDFLVP</sequence>
<evidence type="ECO:0000313" key="2">
    <source>
        <dbReference type="EMBL" id="TFC03601.1"/>
    </source>
</evidence>
<reference evidence="2 3" key="1">
    <citation type="submission" date="2019-03" db="EMBL/GenBank/DDBJ databases">
        <title>Genomics of glacier-inhabiting Cryobacterium strains.</title>
        <authorList>
            <person name="Liu Q."/>
            <person name="Xin Y.-H."/>
        </authorList>
    </citation>
    <scope>NUCLEOTIDE SEQUENCE [LARGE SCALE GENOMIC DNA]</scope>
    <source>
        <strain evidence="2 3">RHLT2-21</strain>
    </source>
</reference>
<dbReference type="PROSITE" id="PS51502">
    <property type="entry name" value="S_R_A_B_BARREL"/>
    <property type="match status" value="1"/>
</dbReference>
<dbReference type="SMART" id="SM00886">
    <property type="entry name" value="Dabb"/>
    <property type="match status" value="1"/>
</dbReference>
<protein>
    <submittedName>
        <fullName evidence="2">Dabb family protein</fullName>
    </submittedName>
</protein>
<dbReference type="RefSeq" id="WP_134509032.1">
    <property type="nucleotide sequence ID" value="NZ_SOFM01000027.1"/>
</dbReference>
<dbReference type="SUPFAM" id="SSF54909">
    <property type="entry name" value="Dimeric alpha+beta barrel"/>
    <property type="match status" value="1"/>
</dbReference>
<dbReference type="PANTHER" id="PTHR37832">
    <property type="entry name" value="BLL2683 PROTEIN"/>
    <property type="match status" value="1"/>
</dbReference>
<dbReference type="InterPro" id="IPR011008">
    <property type="entry name" value="Dimeric_a/b-barrel"/>
</dbReference>
<comment type="caution">
    <text evidence="2">The sequence shown here is derived from an EMBL/GenBank/DDBJ whole genome shotgun (WGS) entry which is preliminary data.</text>
</comment>
<feature type="domain" description="Stress-response A/B barrel" evidence="1">
    <location>
        <begin position="3"/>
        <end position="97"/>
    </location>
</feature>
<accession>A0A4R8WBR3</accession>